<dbReference type="GO" id="GO:0006915">
    <property type="term" value="P:apoptotic process"/>
    <property type="evidence" value="ECO:0007669"/>
    <property type="project" value="UniProtKB-KW"/>
</dbReference>
<evidence type="ECO:0000313" key="11">
    <source>
        <dbReference type="EMBL" id="CAL5133970.1"/>
    </source>
</evidence>
<evidence type="ECO:0000256" key="7">
    <source>
        <dbReference type="ARBA" id="ARBA00023163"/>
    </source>
</evidence>
<feature type="domain" description="Cysteine/serine-rich nuclear protein N-terminal" evidence="10">
    <location>
        <begin position="113"/>
        <end position="192"/>
    </location>
</feature>
<dbReference type="AlphaFoldDB" id="A0AAV2T9Y9"/>
<organism evidence="11 12">
    <name type="scientific">Calicophoron daubneyi</name>
    <name type="common">Rumen fluke</name>
    <name type="synonym">Paramphistomum daubneyi</name>
    <dbReference type="NCBI Taxonomy" id="300641"/>
    <lineage>
        <taxon>Eukaryota</taxon>
        <taxon>Metazoa</taxon>
        <taxon>Spiralia</taxon>
        <taxon>Lophotrochozoa</taxon>
        <taxon>Platyhelminthes</taxon>
        <taxon>Trematoda</taxon>
        <taxon>Digenea</taxon>
        <taxon>Plagiorchiida</taxon>
        <taxon>Pronocephalata</taxon>
        <taxon>Paramphistomoidea</taxon>
        <taxon>Paramphistomidae</taxon>
        <taxon>Calicophoron</taxon>
    </lineage>
</organism>
<evidence type="ECO:0000256" key="6">
    <source>
        <dbReference type="ARBA" id="ARBA00023159"/>
    </source>
</evidence>
<evidence type="ECO:0000256" key="4">
    <source>
        <dbReference type="ARBA" id="ARBA00023015"/>
    </source>
</evidence>
<evidence type="ECO:0000256" key="3">
    <source>
        <dbReference type="ARBA" id="ARBA00022703"/>
    </source>
</evidence>
<feature type="region of interest" description="Disordered" evidence="9">
    <location>
        <begin position="430"/>
        <end position="454"/>
    </location>
</feature>
<dbReference type="EMBL" id="CAXLJL010000168">
    <property type="protein sequence ID" value="CAL5133970.1"/>
    <property type="molecule type" value="Genomic_DNA"/>
</dbReference>
<dbReference type="InterPro" id="IPR023260">
    <property type="entry name" value="Cys/Ser-rich_nuc_prot"/>
</dbReference>
<protein>
    <recommendedName>
        <fullName evidence="10">Cysteine/serine-rich nuclear protein N-terminal domain-containing protein</fullName>
    </recommendedName>
</protein>
<keyword evidence="6" id="KW-0010">Activator</keyword>
<evidence type="ECO:0000256" key="8">
    <source>
        <dbReference type="ARBA" id="ARBA00023242"/>
    </source>
</evidence>
<evidence type="ECO:0000256" key="5">
    <source>
        <dbReference type="ARBA" id="ARBA00023125"/>
    </source>
</evidence>
<evidence type="ECO:0000256" key="2">
    <source>
        <dbReference type="ARBA" id="ARBA00008548"/>
    </source>
</evidence>
<feature type="compositionally biased region" description="Polar residues" evidence="9">
    <location>
        <begin position="878"/>
        <end position="910"/>
    </location>
</feature>
<feature type="compositionally biased region" description="Polar residues" evidence="9">
    <location>
        <begin position="430"/>
        <end position="439"/>
    </location>
</feature>
<feature type="compositionally biased region" description="Basic residues" evidence="9">
    <location>
        <begin position="90"/>
        <end position="99"/>
    </location>
</feature>
<feature type="region of interest" description="Disordered" evidence="9">
    <location>
        <begin position="237"/>
        <end position="265"/>
    </location>
</feature>
<accession>A0AAV2T9Y9</accession>
<dbReference type="PANTHER" id="PTHR13580">
    <property type="entry name" value="TGF-BETA INDUCED APOPTOSIS PROTEIN"/>
    <property type="match status" value="1"/>
</dbReference>
<keyword evidence="7" id="KW-0804">Transcription</keyword>
<comment type="subcellular location">
    <subcellularLocation>
        <location evidence="1">Nucleus</location>
    </subcellularLocation>
</comment>
<feature type="domain" description="Cysteine/serine-rich nuclear protein N-terminal" evidence="10">
    <location>
        <begin position="313"/>
        <end position="424"/>
    </location>
</feature>
<evidence type="ECO:0000256" key="9">
    <source>
        <dbReference type="SAM" id="MobiDB-lite"/>
    </source>
</evidence>
<feature type="region of interest" description="Disordered" evidence="9">
    <location>
        <begin position="87"/>
        <end position="112"/>
    </location>
</feature>
<dbReference type="InterPro" id="IPR031972">
    <property type="entry name" value="CSRNP_N"/>
</dbReference>
<keyword evidence="5" id="KW-0238">DNA-binding</keyword>
<dbReference type="GO" id="GO:0000981">
    <property type="term" value="F:DNA-binding transcription factor activity, RNA polymerase II-specific"/>
    <property type="evidence" value="ECO:0007669"/>
    <property type="project" value="TreeGrafter"/>
</dbReference>
<dbReference type="Pfam" id="PF16019">
    <property type="entry name" value="CSRNP_N"/>
    <property type="match status" value="2"/>
</dbReference>
<dbReference type="Proteomes" id="UP001497525">
    <property type="component" value="Unassembled WGS sequence"/>
</dbReference>
<keyword evidence="3" id="KW-0053">Apoptosis</keyword>
<gene>
    <name evidence="11" type="ORF">CDAUBV1_LOCUS7183</name>
</gene>
<comment type="caution">
    <text evidence="11">The sequence shown here is derived from an EMBL/GenBank/DDBJ whole genome shotgun (WGS) entry which is preliminary data.</text>
</comment>
<comment type="similarity">
    <text evidence="2">Belongs to the AXUD1 family.</text>
</comment>
<name>A0AAV2T9Y9_CALDB</name>
<evidence type="ECO:0000313" key="12">
    <source>
        <dbReference type="Proteomes" id="UP001497525"/>
    </source>
</evidence>
<keyword evidence="4" id="KW-0805">Transcription regulation</keyword>
<evidence type="ECO:0000259" key="10">
    <source>
        <dbReference type="Pfam" id="PF16019"/>
    </source>
</evidence>
<dbReference type="GO" id="GO:0005634">
    <property type="term" value="C:nucleus"/>
    <property type="evidence" value="ECO:0007669"/>
    <property type="project" value="UniProtKB-SubCell"/>
</dbReference>
<proteinExistence type="inferred from homology"/>
<reference evidence="11" key="1">
    <citation type="submission" date="2024-06" db="EMBL/GenBank/DDBJ databases">
        <authorList>
            <person name="Liu X."/>
            <person name="Lenzi L."/>
            <person name="Haldenby T S."/>
            <person name="Uol C."/>
        </authorList>
    </citation>
    <scope>NUCLEOTIDE SEQUENCE</scope>
</reference>
<evidence type="ECO:0000256" key="1">
    <source>
        <dbReference type="ARBA" id="ARBA00004123"/>
    </source>
</evidence>
<sequence length="940" mass="102664">MLRTYSKSCHFEVMPTLLCGLGRPVRHSCLIPAAEPERVMSSLVLCQSPDENLQNEDVRFGTKDKITSEDITNTSCNAADESAPRVVRSSGRRTRHLHSKEKQNSVCDDSNSKPKNVHFSSVTVYSFTREQGFTSIPDTGWCSLGMSRKHCSVSRYDIHHHQLLQRLRRRRRFLSQKHRITSGSTSLAIRLRGKGRMAKKGKHFVPEAIRISPGDSCRVPVFSSPPPLSPQMLNDRPPFLEVSADPTAYQSDSVEATPPPPCLSPPSPRRVLGNLDESLLNATPFLCPDGFDTDSETSLDQMPSVSAVQSTKVRHNRRKLLPIHGAARIRILRESGVTRLDESEREICLRVRATRSCVGCNCGPRYPCSPSRCSCAEEGVQCQVDRASFPCSCTAEQCHNPYGRTEFSHERVRAYVHRVLSRLASDSDITSTLGANANQPEPGPSGDAPDIFRESNPLEPIIGVMEKPLANEQFPSQPSVSRDKAGAVNSLPTVNAPSSAVPSTNSTVFITSKLISSAHPVVSLSPSLSRVCDPYWISSTPALTENSVRRVLFEEPIVTPVDLKQPDSSKKLPDSVANHPLVYTEVKPDSKCLTRPADMKQSSVAHKPATPSLKRTKIGGTPLRSSCRPSMVIASQQCSEKADSQKNNNLAPEVVPEIVSISSLRLLVPPTETVKDTEGSPKVTSLPQTYSDALTTQPVKIQHVPEFPGTPTTANDAEDHPPLSSNIPLIDAPAPTRTPLPAGCNLSDVIATPLRSRAPVRRMIRTRKFSKGLFMDTCESAPPQSPTRPGALWPHFLHADLKLAVNRAANSAPNSPGVDGFSSFGRLSLRRRAIPRLPVTPSRRVLRTPNARLTPRKVTPKARTPTCSKPQVMKPDTVKNSHMSFPSSPVNSACDPSNTQSLTSSQQVFSDSDKQPISPRPPPPDTTSCPTIPVSVPFPK</sequence>
<keyword evidence="8" id="KW-0539">Nucleus</keyword>
<dbReference type="PANTHER" id="PTHR13580:SF9">
    <property type="entry name" value="AXIN1 UP-REGULATED 1, ISOFORM A"/>
    <property type="match status" value="1"/>
</dbReference>
<dbReference type="GO" id="GO:0043565">
    <property type="term" value="F:sequence-specific DNA binding"/>
    <property type="evidence" value="ECO:0007669"/>
    <property type="project" value="TreeGrafter"/>
</dbReference>
<feature type="region of interest" description="Disordered" evidence="9">
    <location>
        <begin position="838"/>
        <end position="940"/>
    </location>
</feature>
<feature type="region of interest" description="Disordered" evidence="9">
    <location>
        <begin position="596"/>
        <end position="626"/>
    </location>
</feature>